<dbReference type="PANTHER" id="PTHR43844:SF1">
    <property type="entry name" value="METHIONINE SYNTHASE"/>
    <property type="match status" value="1"/>
</dbReference>
<dbReference type="PANTHER" id="PTHR43844">
    <property type="entry name" value="METHIONINE SYNTHASE"/>
    <property type="match status" value="1"/>
</dbReference>
<dbReference type="AlphaFoldDB" id="A0A174F7C9"/>
<dbReference type="EMBL" id="CYZE01000006">
    <property type="protein sequence ID" value="CUO44808.1"/>
    <property type="molecule type" value="Genomic_DNA"/>
</dbReference>
<keyword evidence="2" id="KW-0489">Methyltransferase</keyword>
<gene>
    <name evidence="2" type="primary">metE</name>
    <name evidence="2" type="ORF">ERS852407_02861</name>
</gene>
<protein>
    <submittedName>
        <fullName evidence="2">Methionine synthase vitamin-B12 independent</fullName>
        <ecNumber evidence="2">2.1.1.14</ecNumber>
    </submittedName>
</protein>
<dbReference type="Proteomes" id="UP000095651">
    <property type="component" value="Unassembled WGS sequence"/>
</dbReference>
<evidence type="ECO:0000313" key="3">
    <source>
        <dbReference type="Proteomes" id="UP000095651"/>
    </source>
</evidence>
<dbReference type="Gene3D" id="3.20.20.210">
    <property type="match status" value="1"/>
</dbReference>
<dbReference type="SUPFAM" id="SSF51726">
    <property type="entry name" value="UROD/MetE-like"/>
    <property type="match status" value="1"/>
</dbReference>
<keyword evidence="2" id="KW-0808">Transferase</keyword>
<dbReference type="CDD" id="cd03311">
    <property type="entry name" value="CIMS_C_terminal_like"/>
    <property type="match status" value="1"/>
</dbReference>
<dbReference type="EC" id="2.1.1.14" evidence="2"/>
<feature type="domain" description="Cobalamin-independent methionine synthase MetE C-terminal/archaeal" evidence="1">
    <location>
        <begin position="14"/>
        <end position="346"/>
    </location>
</feature>
<evidence type="ECO:0000313" key="2">
    <source>
        <dbReference type="EMBL" id="CUO44808.1"/>
    </source>
</evidence>
<dbReference type="RefSeq" id="WP_055656069.1">
    <property type="nucleotide sequence ID" value="NZ_CABIXC010000006.1"/>
</dbReference>
<dbReference type="GO" id="GO:0003871">
    <property type="term" value="F:5-methyltetrahydropteroyltriglutamate-homocysteine S-methyltransferase activity"/>
    <property type="evidence" value="ECO:0007669"/>
    <property type="project" value="UniProtKB-EC"/>
</dbReference>
<sequence length="377" mass="43427">MYKNNQAPFKFDIVGSFLRPDYLKEAREQLKKGDITEEQLRKVEDQAIQELIDKQKKAGLPVITDGEFRRSWWHLDFMWGLQGVEKLEVTQGYTFHGEVTRGESAGLCGKISGENHPFIEHFKYVKLFEDSSVLARQTIPAPAQFLAELERGDNLEKTRAWYPDEEELLQDIAAAYRQVIKDLYDAGCRNVQFDDCTWGMFCDTKYWEARQKGETSIEDLAARYVRVNNLAIEGHPEELTITTHVCRGNYHSTWASAGGYAPIAPYLFDQENVSAYYLEFDDERSGDFEPLKYVSSNKQVVLGLVTTKKPELEAKDAVVRRIREASQYVPLERLCLSPQCGFASTEEGNKLTEEEEWKKLRLIKEISEEVWGQKVFS</sequence>
<reference evidence="2 3" key="1">
    <citation type="submission" date="2015-09" db="EMBL/GenBank/DDBJ databases">
        <authorList>
            <consortium name="Pathogen Informatics"/>
        </authorList>
    </citation>
    <scope>NUCLEOTIDE SEQUENCE [LARGE SCALE GENOMIC DNA]</scope>
    <source>
        <strain evidence="2 3">2789STDY5608850</strain>
    </source>
</reference>
<dbReference type="GO" id="GO:0032259">
    <property type="term" value="P:methylation"/>
    <property type="evidence" value="ECO:0007669"/>
    <property type="project" value="UniProtKB-KW"/>
</dbReference>
<dbReference type="Pfam" id="PF01717">
    <property type="entry name" value="Meth_synt_2"/>
    <property type="match status" value="1"/>
</dbReference>
<dbReference type="GO" id="GO:0008270">
    <property type="term" value="F:zinc ion binding"/>
    <property type="evidence" value="ECO:0007669"/>
    <property type="project" value="InterPro"/>
</dbReference>
<evidence type="ECO:0000259" key="1">
    <source>
        <dbReference type="Pfam" id="PF01717"/>
    </source>
</evidence>
<organism evidence="2 3">
    <name type="scientific">Hungatella hathewayi</name>
    <dbReference type="NCBI Taxonomy" id="154046"/>
    <lineage>
        <taxon>Bacteria</taxon>
        <taxon>Bacillati</taxon>
        <taxon>Bacillota</taxon>
        <taxon>Clostridia</taxon>
        <taxon>Lachnospirales</taxon>
        <taxon>Lachnospiraceae</taxon>
        <taxon>Hungatella</taxon>
    </lineage>
</organism>
<name>A0A174F7C9_9FIRM</name>
<dbReference type="GO" id="GO:0009086">
    <property type="term" value="P:methionine biosynthetic process"/>
    <property type="evidence" value="ECO:0007669"/>
    <property type="project" value="InterPro"/>
</dbReference>
<accession>A0A174F7C9</accession>
<dbReference type="NCBIfam" id="NF005085">
    <property type="entry name" value="PRK06520.1"/>
    <property type="match status" value="1"/>
</dbReference>
<dbReference type="InterPro" id="IPR002629">
    <property type="entry name" value="Met_Synth_C/arc"/>
</dbReference>
<dbReference type="InterPro" id="IPR038071">
    <property type="entry name" value="UROD/MetE-like_sf"/>
</dbReference>
<proteinExistence type="predicted"/>